<evidence type="ECO:0000256" key="3">
    <source>
        <dbReference type="ARBA" id="ARBA00023163"/>
    </source>
</evidence>
<dbReference type="EMBL" id="JACIJD010000022">
    <property type="protein sequence ID" value="MBB5695748.1"/>
    <property type="molecule type" value="Genomic_DNA"/>
</dbReference>
<dbReference type="RefSeq" id="WP_184520935.1">
    <property type="nucleotide sequence ID" value="NZ_JACIJD010000022.1"/>
</dbReference>
<dbReference type="InterPro" id="IPR000524">
    <property type="entry name" value="Tscrpt_reg_HTH_GntR"/>
</dbReference>
<dbReference type="SUPFAM" id="SSF46785">
    <property type="entry name" value="Winged helix' DNA-binding domain"/>
    <property type="match status" value="1"/>
</dbReference>
<accession>A0A840Y3N6</accession>
<keyword evidence="3" id="KW-0804">Transcription</keyword>
<dbReference type="Gene3D" id="1.20.120.530">
    <property type="entry name" value="GntR ligand-binding domain-like"/>
    <property type="match status" value="1"/>
</dbReference>
<keyword evidence="6" id="KW-1185">Reference proteome</keyword>
<dbReference type="CDD" id="cd07377">
    <property type="entry name" value="WHTH_GntR"/>
    <property type="match status" value="1"/>
</dbReference>
<evidence type="ECO:0000256" key="2">
    <source>
        <dbReference type="ARBA" id="ARBA00023125"/>
    </source>
</evidence>
<dbReference type="PANTHER" id="PTHR43537:SF53">
    <property type="entry name" value="HTH-TYPE TRANSCRIPTIONAL REPRESSOR NANR"/>
    <property type="match status" value="1"/>
</dbReference>
<dbReference type="InterPro" id="IPR036388">
    <property type="entry name" value="WH-like_DNA-bd_sf"/>
</dbReference>
<keyword evidence="1" id="KW-0805">Transcription regulation</keyword>
<evidence type="ECO:0000256" key="1">
    <source>
        <dbReference type="ARBA" id="ARBA00023015"/>
    </source>
</evidence>
<dbReference type="InterPro" id="IPR008920">
    <property type="entry name" value="TF_FadR/GntR_C"/>
</dbReference>
<dbReference type="Pfam" id="PF07729">
    <property type="entry name" value="FCD"/>
    <property type="match status" value="1"/>
</dbReference>
<gene>
    <name evidence="5" type="ORF">FHS87_003814</name>
</gene>
<dbReference type="AlphaFoldDB" id="A0A840Y3N6"/>
<name>A0A840Y3N6_9PROT</name>
<dbReference type="PANTHER" id="PTHR43537">
    <property type="entry name" value="TRANSCRIPTIONAL REGULATOR, GNTR FAMILY"/>
    <property type="match status" value="1"/>
</dbReference>
<proteinExistence type="predicted"/>
<dbReference type="SUPFAM" id="SSF48008">
    <property type="entry name" value="GntR ligand-binding domain-like"/>
    <property type="match status" value="1"/>
</dbReference>
<dbReference type="Pfam" id="PF00392">
    <property type="entry name" value="GntR"/>
    <property type="match status" value="1"/>
</dbReference>
<dbReference type="InterPro" id="IPR036390">
    <property type="entry name" value="WH_DNA-bd_sf"/>
</dbReference>
<evidence type="ECO:0000313" key="6">
    <source>
        <dbReference type="Proteomes" id="UP000580654"/>
    </source>
</evidence>
<dbReference type="SMART" id="SM00345">
    <property type="entry name" value="HTH_GNTR"/>
    <property type="match status" value="1"/>
</dbReference>
<reference evidence="5 6" key="1">
    <citation type="submission" date="2020-08" db="EMBL/GenBank/DDBJ databases">
        <title>Genomic Encyclopedia of Type Strains, Phase IV (KMG-IV): sequencing the most valuable type-strain genomes for metagenomic binning, comparative biology and taxonomic classification.</title>
        <authorList>
            <person name="Goeker M."/>
        </authorList>
    </citation>
    <scope>NUCLEOTIDE SEQUENCE [LARGE SCALE GENOMIC DNA]</scope>
    <source>
        <strain evidence="5 6">DSM 25622</strain>
    </source>
</reference>
<dbReference type="SMART" id="SM00895">
    <property type="entry name" value="FCD"/>
    <property type="match status" value="1"/>
</dbReference>
<protein>
    <submittedName>
        <fullName evidence="5">DNA-binding GntR family transcriptional regulator</fullName>
    </submittedName>
</protein>
<comment type="caution">
    <text evidence="5">The sequence shown here is derived from an EMBL/GenBank/DDBJ whole genome shotgun (WGS) entry which is preliminary data.</text>
</comment>
<evidence type="ECO:0000259" key="4">
    <source>
        <dbReference type="PROSITE" id="PS50949"/>
    </source>
</evidence>
<dbReference type="GO" id="GO:0003677">
    <property type="term" value="F:DNA binding"/>
    <property type="evidence" value="ECO:0007669"/>
    <property type="project" value="UniProtKB-KW"/>
</dbReference>
<evidence type="ECO:0000313" key="5">
    <source>
        <dbReference type="EMBL" id="MBB5695748.1"/>
    </source>
</evidence>
<dbReference type="Proteomes" id="UP000580654">
    <property type="component" value="Unassembled WGS sequence"/>
</dbReference>
<dbReference type="Gene3D" id="1.10.10.10">
    <property type="entry name" value="Winged helix-like DNA-binding domain superfamily/Winged helix DNA-binding domain"/>
    <property type="match status" value="1"/>
</dbReference>
<keyword evidence="2 5" id="KW-0238">DNA-binding</keyword>
<dbReference type="InterPro" id="IPR011711">
    <property type="entry name" value="GntR_C"/>
</dbReference>
<sequence>MRQATCKIKANPRADEAIHCAIEAAILHGRLPPGLRLREHRLAAIFGVSRERIRKVLHRLAAERRLEIVPNRGARVPCPSEAEVRAIYEAHRVLEAGVLAQLSRLASPVLLDRLDTHLVEERAAAQRGDRAASIRLSGDFHRHLVDALGNAELSRMLRDLLGRSSVMVTVYEPAHHSPCAVDEHGTIVAALRAGDLAGALHASRHHFLHVEERLRLIPPAQEATVDLEAALLTR</sequence>
<organism evidence="5 6">
    <name type="scientific">Muricoccus pecuniae</name>
    <dbReference type="NCBI Taxonomy" id="693023"/>
    <lineage>
        <taxon>Bacteria</taxon>
        <taxon>Pseudomonadati</taxon>
        <taxon>Pseudomonadota</taxon>
        <taxon>Alphaproteobacteria</taxon>
        <taxon>Acetobacterales</taxon>
        <taxon>Roseomonadaceae</taxon>
        <taxon>Muricoccus</taxon>
    </lineage>
</organism>
<dbReference type="GO" id="GO:0003700">
    <property type="term" value="F:DNA-binding transcription factor activity"/>
    <property type="evidence" value="ECO:0007669"/>
    <property type="project" value="InterPro"/>
</dbReference>
<dbReference type="PROSITE" id="PS50949">
    <property type="entry name" value="HTH_GNTR"/>
    <property type="match status" value="1"/>
</dbReference>
<feature type="domain" description="HTH gntR-type" evidence="4">
    <location>
        <begin position="12"/>
        <end position="79"/>
    </location>
</feature>